<evidence type="ECO:0000256" key="1">
    <source>
        <dbReference type="ARBA" id="ARBA00004141"/>
    </source>
</evidence>
<dbReference type="InterPro" id="IPR002067">
    <property type="entry name" value="MCP"/>
</dbReference>
<evidence type="ECO:0000256" key="5">
    <source>
        <dbReference type="ARBA" id="ARBA00023136"/>
    </source>
</evidence>
<feature type="repeat" description="Solcar" evidence="6">
    <location>
        <begin position="206"/>
        <end position="296"/>
    </location>
</feature>
<feature type="repeat" description="Solcar" evidence="6">
    <location>
        <begin position="522"/>
        <end position="603"/>
    </location>
</feature>
<dbReference type="PROSITE" id="PS50920">
    <property type="entry name" value="SOLCAR"/>
    <property type="match status" value="6"/>
</dbReference>
<dbReference type="PANTHER" id="PTHR24089">
    <property type="entry name" value="SOLUTE CARRIER FAMILY 25"/>
    <property type="match status" value="1"/>
</dbReference>
<keyword evidence="3 6" id="KW-0812">Transmembrane</keyword>
<dbReference type="GO" id="GO:0016020">
    <property type="term" value="C:membrane"/>
    <property type="evidence" value="ECO:0007669"/>
    <property type="project" value="UniProtKB-SubCell"/>
</dbReference>
<proteinExistence type="predicted"/>
<evidence type="ECO:0000256" key="4">
    <source>
        <dbReference type="ARBA" id="ARBA00022737"/>
    </source>
</evidence>
<dbReference type="InterPro" id="IPR023395">
    <property type="entry name" value="MCP_dom_sf"/>
</dbReference>
<dbReference type="Pfam" id="PF00153">
    <property type="entry name" value="Mito_carr"/>
    <property type="match status" value="6"/>
</dbReference>
<dbReference type="InterPro" id="IPR018108">
    <property type="entry name" value="MCP_transmembrane"/>
</dbReference>
<dbReference type="PRINTS" id="PR00926">
    <property type="entry name" value="MITOCARRIER"/>
</dbReference>
<accession>A0AA36INW4</accession>
<evidence type="ECO:0000256" key="6">
    <source>
        <dbReference type="PROSITE-ProRule" id="PRU00282"/>
    </source>
</evidence>
<dbReference type="EMBL" id="CAUJNA010002013">
    <property type="protein sequence ID" value="CAJ1390149.1"/>
    <property type="molecule type" value="Genomic_DNA"/>
</dbReference>
<organism evidence="7 8">
    <name type="scientific">Effrenium voratum</name>
    <dbReference type="NCBI Taxonomy" id="2562239"/>
    <lineage>
        <taxon>Eukaryota</taxon>
        <taxon>Sar</taxon>
        <taxon>Alveolata</taxon>
        <taxon>Dinophyceae</taxon>
        <taxon>Suessiales</taxon>
        <taxon>Symbiodiniaceae</taxon>
        <taxon>Effrenium</taxon>
    </lineage>
</organism>
<sequence>MATPPRTRLSKGELLLAGACAGVASKTVTAPMDRIRMIFQVHRKRVFSLRSFFNRGMQIIRQEGPWGLWRGNMAVILQVMPYAGIQFMTFDTYQRLLEQSVPSPCLVRFSAGALAGASATTLTYPLDLLRAQMAISMTSLWDRVPHSSYTAAAEDIIRNEGVLGLYRGLGPTLLGILPHAGTSFLVFETLKPHFSSLLGLRSERDLPIVGRLLAGALAGLVAQGASYPLHVVRRRMQVQSCLQHSSKYHSVLHALVTILRTEGFVKGLYKGSSLTLIKGPLSAACGFTTNDFLKAFLLGSAGDPELCPPGGWPDGCEVVRDPSRALNQLTPIEHLISGGVAGAVAKTVIAPADRIKILYQTNSNRAFSWRGVRRTFNTIFQNTGITGLWRGHCATLMQVIPKAATTYTTFDRYRHWISDSTSLDNVTTRFLAGAAAGATATGLTYPLDMMRARMAAHWDMTPRYPNYFAAFERVLQEEGVSSLYKGIRPTLLGIMPYAGLSFMAYETLKAHLAQDDDLPSSQRLFCGACAGVFAQSTTYPLDIIRRRMQVHPGLYRNEWHAFWAICSSEGLVGGLFKGVSMNWIKGPVAVGVSFTVNDLLKKHLAQM</sequence>
<keyword evidence="2" id="KW-0813">Transport</keyword>
<feature type="repeat" description="Solcar" evidence="6">
    <location>
        <begin position="424"/>
        <end position="511"/>
    </location>
</feature>
<name>A0AA36INW4_9DINO</name>
<reference evidence="7" key="1">
    <citation type="submission" date="2023-08" db="EMBL/GenBank/DDBJ databases">
        <authorList>
            <person name="Chen Y."/>
            <person name="Shah S."/>
            <person name="Dougan E. K."/>
            <person name="Thang M."/>
            <person name="Chan C."/>
        </authorList>
    </citation>
    <scope>NUCLEOTIDE SEQUENCE</scope>
</reference>
<evidence type="ECO:0000256" key="3">
    <source>
        <dbReference type="ARBA" id="ARBA00022692"/>
    </source>
</evidence>
<protein>
    <recommendedName>
        <fullName evidence="9">Mitochondrial carrier protein</fullName>
    </recommendedName>
</protein>
<feature type="repeat" description="Solcar" evidence="6">
    <location>
        <begin position="329"/>
        <end position="416"/>
    </location>
</feature>
<gene>
    <name evidence="7" type="ORF">EVOR1521_LOCUS15642</name>
</gene>
<feature type="repeat" description="Solcar" evidence="6">
    <location>
        <begin position="9"/>
        <end position="96"/>
    </location>
</feature>
<keyword evidence="8" id="KW-1185">Reference proteome</keyword>
<evidence type="ECO:0000313" key="8">
    <source>
        <dbReference type="Proteomes" id="UP001178507"/>
    </source>
</evidence>
<dbReference type="Proteomes" id="UP001178507">
    <property type="component" value="Unassembled WGS sequence"/>
</dbReference>
<keyword evidence="5 6" id="KW-0472">Membrane</keyword>
<keyword evidence="4" id="KW-0677">Repeat</keyword>
<dbReference type="AlphaFoldDB" id="A0AA36INW4"/>
<evidence type="ECO:0000256" key="2">
    <source>
        <dbReference type="ARBA" id="ARBA00022448"/>
    </source>
</evidence>
<dbReference type="GO" id="GO:0055085">
    <property type="term" value="P:transmembrane transport"/>
    <property type="evidence" value="ECO:0007669"/>
    <property type="project" value="InterPro"/>
</dbReference>
<dbReference type="SUPFAM" id="SSF103506">
    <property type="entry name" value="Mitochondrial carrier"/>
    <property type="match status" value="2"/>
</dbReference>
<feature type="repeat" description="Solcar" evidence="6">
    <location>
        <begin position="103"/>
        <end position="193"/>
    </location>
</feature>
<dbReference type="Gene3D" id="1.50.40.10">
    <property type="entry name" value="Mitochondrial carrier domain"/>
    <property type="match status" value="2"/>
</dbReference>
<evidence type="ECO:0008006" key="9">
    <source>
        <dbReference type="Google" id="ProtNLM"/>
    </source>
</evidence>
<evidence type="ECO:0000313" key="7">
    <source>
        <dbReference type="EMBL" id="CAJ1390149.1"/>
    </source>
</evidence>
<comment type="caution">
    <text evidence="7">The sequence shown here is derived from an EMBL/GenBank/DDBJ whole genome shotgun (WGS) entry which is preliminary data.</text>
</comment>
<comment type="subcellular location">
    <subcellularLocation>
        <location evidence="1">Membrane</location>
        <topology evidence="1">Multi-pass membrane protein</topology>
    </subcellularLocation>
</comment>